<gene>
    <name evidence="2" type="ORF">Aru02nite_09940</name>
</gene>
<keyword evidence="3" id="KW-1185">Reference proteome</keyword>
<sequence length="109" mass="11252">MAFHLRGGVGDLERVGDQVLQLVADGVAVVVLLNQHVRGQERESGGDLPRVQVGPSRSLLLVVVGRRDPHRAAPVPGVDTGSDLGNGSGPYGPAGSRHAGRTAPSYGPM</sequence>
<proteinExistence type="predicted"/>
<dbReference type="EMBL" id="BOMB01000004">
    <property type="protein sequence ID" value="GID10105.1"/>
    <property type="molecule type" value="Genomic_DNA"/>
</dbReference>
<accession>A0A8J3J124</accession>
<protein>
    <submittedName>
        <fullName evidence="2">Uncharacterized protein</fullName>
    </submittedName>
</protein>
<reference evidence="2" key="1">
    <citation type="submission" date="2021-01" db="EMBL/GenBank/DDBJ databases">
        <title>Whole genome shotgun sequence of Actinocatenispora rupis NBRC 107355.</title>
        <authorList>
            <person name="Komaki H."/>
            <person name="Tamura T."/>
        </authorList>
    </citation>
    <scope>NUCLEOTIDE SEQUENCE</scope>
    <source>
        <strain evidence="2">NBRC 107355</strain>
    </source>
</reference>
<dbReference type="Proteomes" id="UP000612808">
    <property type="component" value="Unassembled WGS sequence"/>
</dbReference>
<feature type="region of interest" description="Disordered" evidence="1">
    <location>
        <begin position="70"/>
        <end position="109"/>
    </location>
</feature>
<name>A0A8J3J124_9ACTN</name>
<comment type="caution">
    <text evidence="2">The sequence shown here is derived from an EMBL/GenBank/DDBJ whole genome shotgun (WGS) entry which is preliminary data.</text>
</comment>
<evidence type="ECO:0000313" key="3">
    <source>
        <dbReference type="Proteomes" id="UP000612808"/>
    </source>
</evidence>
<evidence type="ECO:0000256" key="1">
    <source>
        <dbReference type="SAM" id="MobiDB-lite"/>
    </source>
</evidence>
<organism evidence="2 3">
    <name type="scientific">Actinocatenispora rupis</name>
    <dbReference type="NCBI Taxonomy" id="519421"/>
    <lineage>
        <taxon>Bacteria</taxon>
        <taxon>Bacillati</taxon>
        <taxon>Actinomycetota</taxon>
        <taxon>Actinomycetes</taxon>
        <taxon>Micromonosporales</taxon>
        <taxon>Micromonosporaceae</taxon>
        <taxon>Actinocatenispora</taxon>
    </lineage>
</organism>
<evidence type="ECO:0000313" key="2">
    <source>
        <dbReference type="EMBL" id="GID10105.1"/>
    </source>
</evidence>
<dbReference type="AlphaFoldDB" id="A0A8J3J124"/>